<dbReference type="Proteomes" id="UP000634011">
    <property type="component" value="Unassembled WGS sequence"/>
</dbReference>
<protein>
    <submittedName>
        <fullName evidence="1">Uncharacterized protein</fullName>
    </submittedName>
</protein>
<keyword evidence="2" id="KW-1185">Reference proteome</keyword>
<comment type="caution">
    <text evidence="1">The sequence shown here is derived from an EMBL/GenBank/DDBJ whole genome shotgun (WGS) entry which is preliminary data.</text>
</comment>
<evidence type="ECO:0000313" key="2">
    <source>
        <dbReference type="Proteomes" id="UP000634011"/>
    </source>
</evidence>
<evidence type="ECO:0000313" key="1">
    <source>
        <dbReference type="EMBL" id="MBC3863106.1"/>
    </source>
</evidence>
<dbReference type="AlphaFoldDB" id="A0A923HP30"/>
<gene>
    <name evidence="1" type="ORF">H8K32_13430</name>
</gene>
<proteinExistence type="predicted"/>
<name>A0A923HP30_9BURK</name>
<sequence length="198" mass="21961">MLTPENLIRISDLVIPYRLRAIAFGKTAISLEKKYTINEVVELNIGIQANSKYHGFLGDFTQPVVSCAILHSRCLLEFLGLALDHSAKQLNVKASNRARKESDIGIEHFFNRDGVSLQKLSPKSAVEILDRADDFNVLTQAWGKTFAAAHQRLAHSTNDELLGGEHAGEAFELAFDSIPELVLRAFYDASGKQRPNLV</sequence>
<accession>A0A923HP30</accession>
<dbReference type="RefSeq" id="WP_186913051.1">
    <property type="nucleotide sequence ID" value="NZ_JACOFV010000012.1"/>
</dbReference>
<dbReference type="EMBL" id="JACOFV010000012">
    <property type="protein sequence ID" value="MBC3863106.1"/>
    <property type="molecule type" value="Genomic_DNA"/>
</dbReference>
<reference evidence="1" key="1">
    <citation type="submission" date="2020-08" db="EMBL/GenBank/DDBJ databases">
        <title>Novel species isolated from subtropical streams in China.</title>
        <authorList>
            <person name="Lu H."/>
        </authorList>
    </citation>
    <scope>NUCLEOTIDE SEQUENCE</scope>
    <source>
        <strain evidence="1">KACC 12607</strain>
    </source>
</reference>
<organism evidence="1 2">
    <name type="scientific">Undibacterium jejuense</name>
    <dbReference type="NCBI Taxonomy" id="1344949"/>
    <lineage>
        <taxon>Bacteria</taxon>
        <taxon>Pseudomonadati</taxon>
        <taxon>Pseudomonadota</taxon>
        <taxon>Betaproteobacteria</taxon>
        <taxon>Burkholderiales</taxon>
        <taxon>Oxalobacteraceae</taxon>
        <taxon>Undibacterium</taxon>
    </lineage>
</organism>